<accession>A0A2P6M8C9</accession>
<organism evidence="1 2">
    <name type="scientific">Arenimonas caeni</name>
    <dbReference type="NCBI Taxonomy" id="2058085"/>
    <lineage>
        <taxon>Bacteria</taxon>
        <taxon>Pseudomonadati</taxon>
        <taxon>Pseudomonadota</taxon>
        <taxon>Gammaproteobacteria</taxon>
        <taxon>Lysobacterales</taxon>
        <taxon>Lysobacteraceae</taxon>
        <taxon>Arenimonas</taxon>
    </lineage>
</organism>
<dbReference type="Pfam" id="PF13148">
    <property type="entry name" value="DUF3987"/>
    <property type="match status" value="2"/>
</dbReference>
<dbReference type="EMBL" id="PVLF01000012">
    <property type="protein sequence ID" value="PRH82253.1"/>
    <property type="molecule type" value="Genomic_DNA"/>
</dbReference>
<dbReference type="Proteomes" id="UP000241736">
    <property type="component" value="Unassembled WGS sequence"/>
</dbReference>
<protein>
    <recommendedName>
        <fullName evidence="3">DUF3987 domain-containing protein</fullName>
    </recommendedName>
</protein>
<evidence type="ECO:0008006" key="3">
    <source>
        <dbReference type="Google" id="ProtNLM"/>
    </source>
</evidence>
<keyword evidence="2" id="KW-1185">Reference proteome</keyword>
<dbReference type="OrthoDB" id="8905164at2"/>
<dbReference type="InterPro" id="IPR025048">
    <property type="entry name" value="DUF3987"/>
</dbReference>
<proteinExistence type="predicted"/>
<evidence type="ECO:0000313" key="1">
    <source>
        <dbReference type="EMBL" id="PRH82253.1"/>
    </source>
</evidence>
<comment type="caution">
    <text evidence="1">The sequence shown here is derived from an EMBL/GenBank/DDBJ whole genome shotgun (WGS) entry which is preliminary data.</text>
</comment>
<sequence>MINPKFRDPPRSFLFTGPNNLPVEPGRLPLPLFQAAVTEFHAATRWPMELGYFSALGALSVALQSQVDMVTPQGRRPVSLYMLGVGNSSGGKSSFAEYFLKAIEDFEASRTDLFRGRAFIFNKVTPAALYQSMKALPTSFLLSYEAKQLMESVLRRDSSALNNAWSGEPIRSSTIKHGNVSLRNARLTTLALIHPGLLDEVMSRYGRALKTSGFLARFLVVATPPTPSEDLVRGVQGSLPEKAAFMARLISLLEKGIWAADTEDFERLAPPLSAEAEELRVSYAKGRIQLTYEHGHFESEPEHALKLAENAVRIAVLLHVFEGFQGPVSPSTFWAAIVLVEMFSWHYMANLGSEGSMISRVELLNGWIDRRFRNAVPPTTGRFPKSLIGQVGPNSLRDPRVYEPLLDVLEAQGRIQRVRSGGGEHIVLRSLRPVYPGV</sequence>
<name>A0A2P6M8C9_9GAMM</name>
<dbReference type="RefSeq" id="WP_106990556.1">
    <property type="nucleotide sequence ID" value="NZ_KZ679090.1"/>
</dbReference>
<gene>
    <name evidence="1" type="ORF">C6N40_08350</name>
</gene>
<dbReference type="AlphaFoldDB" id="A0A2P6M8C9"/>
<reference evidence="1 2" key="1">
    <citation type="submission" date="2018-03" db="EMBL/GenBank/DDBJ databases">
        <title>Arenimonas caeni sp. nov., isolated from activated sludge.</title>
        <authorList>
            <person name="Liu H."/>
        </authorList>
    </citation>
    <scope>NUCLEOTIDE SEQUENCE [LARGE SCALE GENOMIC DNA]</scope>
    <source>
        <strain evidence="2">z29</strain>
    </source>
</reference>
<evidence type="ECO:0000313" key="2">
    <source>
        <dbReference type="Proteomes" id="UP000241736"/>
    </source>
</evidence>